<dbReference type="AlphaFoldDB" id="A0A938YDC1"/>
<keyword evidence="5 7" id="KW-1133">Transmembrane helix</keyword>
<dbReference type="PROSITE" id="PS50928">
    <property type="entry name" value="ABC_TM1"/>
    <property type="match status" value="1"/>
</dbReference>
<dbReference type="RefSeq" id="WP_205255694.1">
    <property type="nucleotide sequence ID" value="NZ_BAAAPV010000002.1"/>
</dbReference>
<evidence type="ECO:0000256" key="2">
    <source>
        <dbReference type="ARBA" id="ARBA00022448"/>
    </source>
</evidence>
<accession>A0A938YDC1</accession>
<dbReference type="EMBL" id="JAERWL010000005">
    <property type="protein sequence ID" value="MBM9475581.1"/>
    <property type="molecule type" value="Genomic_DNA"/>
</dbReference>
<evidence type="ECO:0000313" key="11">
    <source>
        <dbReference type="Proteomes" id="UP000663801"/>
    </source>
</evidence>
<feature type="transmembrane region" description="Helical" evidence="7">
    <location>
        <begin position="172"/>
        <end position="195"/>
    </location>
</feature>
<dbReference type="Gene3D" id="1.10.3720.10">
    <property type="entry name" value="MetI-like"/>
    <property type="match status" value="1"/>
</dbReference>
<evidence type="ECO:0000256" key="5">
    <source>
        <dbReference type="ARBA" id="ARBA00022989"/>
    </source>
</evidence>
<dbReference type="GO" id="GO:0005886">
    <property type="term" value="C:plasma membrane"/>
    <property type="evidence" value="ECO:0007669"/>
    <property type="project" value="UniProtKB-SubCell"/>
</dbReference>
<organism evidence="10 11">
    <name type="scientific">Nakamurella flavida</name>
    <dbReference type="NCBI Taxonomy" id="363630"/>
    <lineage>
        <taxon>Bacteria</taxon>
        <taxon>Bacillati</taxon>
        <taxon>Actinomycetota</taxon>
        <taxon>Actinomycetes</taxon>
        <taxon>Nakamurellales</taxon>
        <taxon>Nakamurellaceae</taxon>
        <taxon>Nakamurella</taxon>
    </lineage>
</organism>
<evidence type="ECO:0000313" key="10">
    <source>
        <dbReference type="EMBL" id="MBM9475581.1"/>
    </source>
</evidence>
<feature type="domain" description="ABC transmembrane type-1" evidence="9">
    <location>
        <begin position="87"/>
        <end position="302"/>
    </location>
</feature>
<feature type="transmembrane region" description="Helical" evidence="7">
    <location>
        <begin position="281"/>
        <end position="303"/>
    </location>
</feature>
<dbReference type="SUPFAM" id="SSF161098">
    <property type="entry name" value="MetI-like"/>
    <property type="match status" value="1"/>
</dbReference>
<keyword evidence="4 7" id="KW-0812">Transmembrane</keyword>
<feature type="transmembrane region" description="Helical" evidence="7">
    <location>
        <begin position="124"/>
        <end position="145"/>
    </location>
</feature>
<keyword evidence="2 7" id="KW-0813">Transport</keyword>
<keyword evidence="6 7" id="KW-0472">Membrane</keyword>
<gene>
    <name evidence="10" type="ORF">JL107_03890</name>
</gene>
<reference evidence="10" key="1">
    <citation type="submission" date="2021-01" db="EMBL/GenBank/DDBJ databases">
        <title>KCTC 19127 draft genome.</title>
        <authorList>
            <person name="An D."/>
        </authorList>
    </citation>
    <scope>NUCLEOTIDE SEQUENCE</scope>
    <source>
        <strain evidence="10">KCTC 19127</strain>
    </source>
</reference>
<feature type="transmembrane region" description="Helical" evidence="7">
    <location>
        <begin position="29"/>
        <end position="56"/>
    </location>
</feature>
<feature type="region of interest" description="Disordered" evidence="8">
    <location>
        <begin position="1"/>
        <end position="22"/>
    </location>
</feature>
<dbReference type="GO" id="GO:0055085">
    <property type="term" value="P:transmembrane transport"/>
    <property type="evidence" value="ECO:0007669"/>
    <property type="project" value="InterPro"/>
</dbReference>
<protein>
    <submittedName>
        <fullName evidence="10">Sugar ABC transporter permease</fullName>
    </submittedName>
</protein>
<keyword evidence="3" id="KW-1003">Cell membrane</keyword>
<dbReference type="CDD" id="cd06261">
    <property type="entry name" value="TM_PBP2"/>
    <property type="match status" value="1"/>
</dbReference>
<evidence type="ECO:0000256" key="1">
    <source>
        <dbReference type="ARBA" id="ARBA00004651"/>
    </source>
</evidence>
<keyword evidence="11" id="KW-1185">Reference proteome</keyword>
<dbReference type="InterPro" id="IPR035906">
    <property type="entry name" value="MetI-like_sf"/>
</dbReference>
<feature type="transmembrane region" description="Helical" evidence="7">
    <location>
        <begin position="226"/>
        <end position="246"/>
    </location>
</feature>
<evidence type="ECO:0000259" key="9">
    <source>
        <dbReference type="PROSITE" id="PS50928"/>
    </source>
</evidence>
<comment type="subcellular location">
    <subcellularLocation>
        <location evidence="1 7">Cell membrane</location>
        <topology evidence="1 7">Multi-pass membrane protein</topology>
    </subcellularLocation>
</comment>
<evidence type="ECO:0000256" key="8">
    <source>
        <dbReference type="SAM" id="MobiDB-lite"/>
    </source>
</evidence>
<dbReference type="PANTHER" id="PTHR30193">
    <property type="entry name" value="ABC TRANSPORTER PERMEASE PROTEIN"/>
    <property type="match status" value="1"/>
</dbReference>
<name>A0A938YDC1_9ACTN</name>
<dbReference type="Proteomes" id="UP000663801">
    <property type="component" value="Unassembled WGS sequence"/>
</dbReference>
<comment type="similarity">
    <text evidence="7">Belongs to the binding-protein-dependent transport system permease family.</text>
</comment>
<dbReference type="Pfam" id="PF00528">
    <property type="entry name" value="BPD_transp_1"/>
    <property type="match status" value="1"/>
</dbReference>
<evidence type="ECO:0000256" key="3">
    <source>
        <dbReference type="ARBA" id="ARBA00022475"/>
    </source>
</evidence>
<dbReference type="InterPro" id="IPR000515">
    <property type="entry name" value="MetI-like"/>
</dbReference>
<evidence type="ECO:0000256" key="4">
    <source>
        <dbReference type="ARBA" id="ARBA00022692"/>
    </source>
</evidence>
<comment type="caution">
    <text evidence="10">The sequence shown here is derived from an EMBL/GenBank/DDBJ whole genome shotgun (WGS) entry which is preliminary data.</text>
</comment>
<proteinExistence type="inferred from homology"/>
<feature type="transmembrane region" description="Helical" evidence="7">
    <location>
        <begin position="91"/>
        <end position="112"/>
    </location>
</feature>
<dbReference type="InterPro" id="IPR051393">
    <property type="entry name" value="ABC_transporter_permease"/>
</dbReference>
<evidence type="ECO:0000256" key="7">
    <source>
        <dbReference type="RuleBase" id="RU363032"/>
    </source>
</evidence>
<dbReference type="PANTHER" id="PTHR30193:SF41">
    <property type="entry name" value="DIACETYLCHITOBIOSE UPTAKE SYSTEM PERMEASE PROTEIN NGCF"/>
    <property type="match status" value="1"/>
</dbReference>
<evidence type="ECO:0000256" key="6">
    <source>
        <dbReference type="ARBA" id="ARBA00023136"/>
    </source>
</evidence>
<sequence length="311" mass="33809">MTLIDRPTSAVPPPAPARQNRRSGEQGRAAAWFMAPNLLLIVVFLLVPLGLAFWIATQRYESLGDPVNIGMSNFVGLTTDPVFWESLRNTVVFTVATVPTGMALGLGIAILLNSVMPARAFFRSVIFLPLVISGVSVGMLGAWIFDQYDGFVNNVLAAFGVSGPSWQSNPGWAMTAVVLVTLWIRVGFDMIIYLAGLQAIDPQLYEAAQLDGAGAWKRFTAITWPMLRSSTFFLVVMNLIYSFQVFDTVFAMTSGGPNNATTMIVTYAYKVGFDEHGPGQLGYAAAVGVVIFAITMVFTLVLWRRNSAAED</sequence>